<dbReference type="PANTHER" id="PTHR10291:SF0">
    <property type="entry name" value="DEHYDRODOLICHYL DIPHOSPHATE SYNTHASE 2"/>
    <property type="match status" value="1"/>
</dbReference>
<keyword evidence="2" id="KW-0460">Magnesium</keyword>
<evidence type="ECO:0000313" key="4">
    <source>
        <dbReference type="Proteomes" id="UP000228781"/>
    </source>
</evidence>
<dbReference type="EC" id="2.5.1.-" evidence="2"/>
<dbReference type="Gene3D" id="3.40.1180.10">
    <property type="entry name" value="Decaprenyl diphosphate synthase-like"/>
    <property type="match status" value="1"/>
</dbReference>
<protein>
    <recommendedName>
        <fullName evidence="2">Isoprenyl transferase</fullName>
        <ecNumber evidence="2">2.5.1.-</ecNumber>
    </recommendedName>
</protein>
<feature type="binding site" evidence="2">
    <location>
        <position position="207"/>
    </location>
    <ligand>
        <name>substrate</name>
    </ligand>
</feature>
<sequence length="271" mass="31341">MGQNEPRTVEKWLNQVKTCWEKIPSYKVDPRKLNHLAVLCDGNRRAAIARGFSNPLEGHHAGREVLKGIAEATRRWGIKTVTFWVFSTENWKRKDGTVPFLMKFFLETLKEIDLEELQEKGVRFRHLGRKDRINWALRRGLEQLETKTARNTKFNLNLALDYGGEDELIRAIQKIIAARIPPKRINVKLISSYFDTAGLPNPDLIIRTGGELRTSGFMPFQSAYAEWYFTPIYFPDLTPKDLLAAICDFEKRERRFGGDSFVPEKQRVSPS</sequence>
<comment type="caution">
    <text evidence="3">The sequence shown here is derived from an EMBL/GenBank/DDBJ whole genome shotgun (WGS) entry which is preliminary data.</text>
</comment>
<comment type="subunit">
    <text evidence="2">Homodimer.</text>
</comment>
<feature type="binding site" evidence="2">
    <location>
        <position position="226"/>
    </location>
    <ligand>
        <name>Mg(2+)</name>
        <dbReference type="ChEBI" id="CHEBI:18420"/>
    </ligand>
</feature>
<name>A0A2M8EIJ6_UNCKA</name>
<comment type="function">
    <text evidence="2">Catalyzes the condensation of isopentenyl diphosphate (IPP) with allylic pyrophosphates generating different type of terpenoids.</text>
</comment>
<dbReference type="HAMAP" id="MF_01139">
    <property type="entry name" value="ISPT"/>
    <property type="match status" value="1"/>
</dbReference>
<dbReference type="InterPro" id="IPR001441">
    <property type="entry name" value="UPP_synth-like"/>
</dbReference>
<dbReference type="GO" id="GO:0016094">
    <property type="term" value="P:polyprenol biosynthetic process"/>
    <property type="evidence" value="ECO:0007669"/>
    <property type="project" value="TreeGrafter"/>
</dbReference>
<reference evidence="4" key="1">
    <citation type="submission" date="2017-09" db="EMBL/GenBank/DDBJ databases">
        <title>Depth-based differentiation of microbial function through sediment-hosted aquifers and enrichment of novel symbionts in the deep terrestrial subsurface.</title>
        <authorList>
            <person name="Probst A.J."/>
            <person name="Ladd B."/>
            <person name="Jarett J.K."/>
            <person name="Geller-Mcgrath D.E."/>
            <person name="Sieber C.M.K."/>
            <person name="Emerson J.B."/>
            <person name="Anantharaman K."/>
            <person name="Thomas B.C."/>
            <person name="Malmstrom R."/>
            <person name="Stieglmeier M."/>
            <person name="Klingl A."/>
            <person name="Woyke T."/>
            <person name="Ryan C.M."/>
            <person name="Banfield J.F."/>
        </authorList>
    </citation>
    <scope>NUCLEOTIDE SEQUENCE [LARGE SCALE GENOMIC DNA]</scope>
</reference>
<keyword evidence="2" id="KW-0479">Metal-binding</keyword>
<accession>A0A2M8EIJ6</accession>
<evidence type="ECO:0000256" key="1">
    <source>
        <dbReference type="ARBA" id="ARBA00022679"/>
    </source>
</evidence>
<feature type="binding site" evidence="2">
    <location>
        <position position="91"/>
    </location>
    <ligand>
        <name>substrate</name>
    </ligand>
</feature>
<dbReference type="GO" id="GO:0000287">
    <property type="term" value="F:magnesium ion binding"/>
    <property type="evidence" value="ECO:0007669"/>
    <property type="project" value="UniProtKB-UniRule"/>
</dbReference>
<dbReference type="Proteomes" id="UP000228781">
    <property type="component" value="Unassembled WGS sequence"/>
</dbReference>
<keyword evidence="1 2" id="KW-0808">Transferase</keyword>
<dbReference type="SUPFAM" id="SSF64005">
    <property type="entry name" value="Undecaprenyl diphosphate synthase"/>
    <property type="match status" value="1"/>
</dbReference>
<feature type="binding site" evidence="2">
    <location>
        <begin position="87"/>
        <end position="89"/>
    </location>
    <ligand>
        <name>substrate</name>
    </ligand>
</feature>
<dbReference type="EMBL" id="PFSK01000033">
    <property type="protein sequence ID" value="PJC22510.1"/>
    <property type="molecule type" value="Genomic_DNA"/>
</dbReference>
<dbReference type="NCBIfam" id="TIGR00055">
    <property type="entry name" value="uppS"/>
    <property type="match status" value="1"/>
</dbReference>
<evidence type="ECO:0000313" key="3">
    <source>
        <dbReference type="EMBL" id="PJC22510.1"/>
    </source>
</evidence>
<dbReference type="CDD" id="cd00475">
    <property type="entry name" value="Cis_IPPS"/>
    <property type="match status" value="1"/>
</dbReference>
<comment type="similarity">
    <text evidence="2">Belongs to the UPP synthase family.</text>
</comment>
<dbReference type="AlphaFoldDB" id="A0A2M8EIJ6"/>
<organism evidence="3 4">
    <name type="scientific">candidate division WWE3 bacterium CG_4_9_14_0_2_um_filter_48_10</name>
    <dbReference type="NCBI Taxonomy" id="1975078"/>
    <lineage>
        <taxon>Bacteria</taxon>
        <taxon>Katanobacteria</taxon>
    </lineage>
</organism>
<dbReference type="PANTHER" id="PTHR10291">
    <property type="entry name" value="DEHYDRODOLICHYL DIPHOSPHATE SYNTHASE FAMILY MEMBER"/>
    <property type="match status" value="1"/>
</dbReference>
<comment type="cofactor">
    <cofactor evidence="2">
        <name>Mg(2+)</name>
        <dbReference type="ChEBI" id="CHEBI:18420"/>
    </cofactor>
    <text evidence="2">Binds 2 magnesium ions per subunit.</text>
</comment>
<comment type="caution">
    <text evidence="2">Lacks conserved residue(s) required for the propagation of feature annotation.</text>
</comment>
<feature type="binding site" evidence="2">
    <location>
        <position position="59"/>
    </location>
    <ligand>
        <name>substrate</name>
    </ligand>
</feature>
<feature type="binding site" evidence="2">
    <location>
        <begin position="213"/>
        <end position="215"/>
    </location>
    <ligand>
        <name>substrate</name>
    </ligand>
</feature>
<feature type="active site" description="Proton acceptor" evidence="2">
    <location>
        <position position="90"/>
    </location>
</feature>
<evidence type="ECO:0000256" key="2">
    <source>
        <dbReference type="HAMAP-Rule" id="MF_01139"/>
    </source>
</evidence>
<gene>
    <name evidence="3" type="primary">uppS</name>
    <name evidence="3" type="ORF">CO059_02310</name>
</gene>
<dbReference type="InterPro" id="IPR036424">
    <property type="entry name" value="UPP_synth-like_sf"/>
</dbReference>
<feature type="binding site" evidence="2">
    <location>
        <position position="41"/>
    </location>
    <ligand>
        <name>Mg(2+)</name>
        <dbReference type="ChEBI" id="CHEBI:18420"/>
    </ligand>
</feature>
<feature type="binding site" evidence="2">
    <location>
        <begin position="42"/>
        <end position="45"/>
    </location>
    <ligand>
        <name>substrate</name>
    </ligand>
</feature>
<feature type="active site" evidence="2">
    <location>
        <position position="41"/>
    </location>
</feature>
<dbReference type="GO" id="GO:0045547">
    <property type="term" value="F:ditrans,polycis-polyprenyl diphosphate synthase [(2E,6E)-farnesyl diphosphate specific] activity"/>
    <property type="evidence" value="ECO:0007669"/>
    <property type="project" value="TreeGrafter"/>
</dbReference>
<dbReference type="Pfam" id="PF01255">
    <property type="entry name" value="Prenyltransf"/>
    <property type="match status" value="1"/>
</dbReference>
<feature type="binding site" evidence="2">
    <location>
        <position position="93"/>
    </location>
    <ligand>
        <name>substrate</name>
    </ligand>
</feature>
<proteinExistence type="inferred from homology"/>